<dbReference type="Gene3D" id="3.90.1410.10">
    <property type="entry name" value="set domain protein methyltransferase, domain 1"/>
    <property type="match status" value="1"/>
</dbReference>
<dbReference type="PANTHER" id="PTHR13271:SF34">
    <property type="entry name" value="N-LYSINE METHYLTRANSFERASE SETD6"/>
    <property type="match status" value="1"/>
</dbReference>
<feature type="compositionally biased region" description="Acidic residues" evidence="6">
    <location>
        <begin position="197"/>
        <end position="210"/>
    </location>
</feature>
<dbReference type="GO" id="GO:0032259">
    <property type="term" value="P:methylation"/>
    <property type="evidence" value="ECO:0007669"/>
    <property type="project" value="UniProtKB-KW"/>
</dbReference>
<dbReference type="EMBL" id="JAIXMP010000017">
    <property type="protein sequence ID" value="KAI9259641.1"/>
    <property type="molecule type" value="Genomic_DNA"/>
</dbReference>
<dbReference type="InterPro" id="IPR050600">
    <property type="entry name" value="SETD3_SETD6_MTase"/>
</dbReference>
<dbReference type="InterPro" id="IPR001214">
    <property type="entry name" value="SET_dom"/>
</dbReference>
<dbReference type="InterPro" id="IPR011383">
    <property type="entry name" value="N-lys_methylase_SETD6"/>
</dbReference>
<evidence type="ECO:0000259" key="7">
    <source>
        <dbReference type="PROSITE" id="PS50280"/>
    </source>
</evidence>
<evidence type="ECO:0000256" key="5">
    <source>
        <dbReference type="ARBA" id="ARBA00023242"/>
    </source>
</evidence>
<dbReference type="PIRSF" id="PIRSF011771">
    <property type="entry name" value="RMS1_SET"/>
    <property type="match status" value="1"/>
</dbReference>
<accession>A0AAD5JYD2</accession>
<protein>
    <recommendedName>
        <fullName evidence="7">SET domain-containing protein</fullName>
    </recommendedName>
</protein>
<dbReference type="AlphaFoldDB" id="A0AAD5JYD2"/>
<dbReference type="FunFam" id="3.90.1410.10:FF:000007">
    <property type="entry name" value="Ribosomal lysine N-methyltransferase 4"/>
    <property type="match status" value="1"/>
</dbReference>
<keyword evidence="2" id="KW-0489">Methyltransferase</keyword>
<dbReference type="Pfam" id="PF00856">
    <property type="entry name" value="SET"/>
    <property type="match status" value="1"/>
</dbReference>
<keyword evidence="5" id="KW-0539">Nucleus</keyword>
<reference evidence="8" key="2">
    <citation type="submission" date="2023-02" db="EMBL/GenBank/DDBJ databases">
        <authorList>
            <consortium name="DOE Joint Genome Institute"/>
            <person name="Mondo S.J."/>
            <person name="Chang Y."/>
            <person name="Wang Y."/>
            <person name="Ahrendt S."/>
            <person name="Andreopoulos W."/>
            <person name="Barry K."/>
            <person name="Beard J."/>
            <person name="Benny G.L."/>
            <person name="Blankenship S."/>
            <person name="Bonito G."/>
            <person name="Cuomo C."/>
            <person name="Desiro A."/>
            <person name="Gervers K.A."/>
            <person name="Hundley H."/>
            <person name="Kuo A."/>
            <person name="LaButti K."/>
            <person name="Lang B.F."/>
            <person name="Lipzen A."/>
            <person name="O'Donnell K."/>
            <person name="Pangilinan J."/>
            <person name="Reynolds N."/>
            <person name="Sandor L."/>
            <person name="Smith M.W."/>
            <person name="Tsang A."/>
            <person name="Grigoriev I.V."/>
            <person name="Stajich J.E."/>
            <person name="Spatafora J.W."/>
        </authorList>
    </citation>
    <scope>NUCLEOTIDE SEQUENCE</scope>
    <source>
        <strain evidence="8">RSA 2281</strain>
    </source>
</reference>
<feature type="domain" description="SET" evidence="7">
    <location>
        <begin position="23"/>
        <end position="259"/>
    </location>
</feature>
<dbReference type="Proteomes" id="UP001209540">
    <property type="component" value="Unassembled WGS sequence"/>
</dbReference>
<evidence type="ECO:0000256" key="1">
    <source>
        <dbReference type="ARBA" id="ARBA00004123"/>
    </source>
</evidence>
<dbReference type="SUPFAM" id="SSF82199">
    <property type="entry name" value="SET domain"/>
    <property type="match status" value="1"/>
</dbReference>
<comment type="subcellular location">
    <subcellularLocation>
        <location evidence="1">Nucleus</location>
    </subcellularLocation>
</comment>
<sequence length="400" mass="46153">MSFEEQGSTFWQWLEKNGATLSDGIRFHDYRESDDAGRGVIATRDLGEDEVLFILPRHILLSSQTSRLRQEKGMEEILGKLTGWNPLILCLMYESQLSDSFWKPYFDVLPKEFSTPMFWNKQDLDALQGTDIIEKIGKEEAEAMFNKEIQPIIKDHPNIFNVDVHNVDLFHQCGSLIMSYSFHDEIATPKKEQEGGQNDEDDEEEQEEEEGLLAMVPMADMLNHKTGYNNARLFHEPESLRMKTIKSIKAGDQIYNTYGDLCNADLLRKYGFADENNPFDLVELNGRKVVELCCDDKDSSLRDKKIEFLMEEEALDDCFVVDTEHVLPSELISTLHVLRASKQEFEKMESKQKLPKPKLTPTIAKLGMQILEERTKRYPQEVRNKIMIRGKGGGRGLEEW</sequence>
<dbReference type="GO" id="GO:0016279">
    <property type="term" value="F:protein-lysine N-methyltransferase activity"/>
    <property type="evidence" value="ECO:0007669"/>
    <property type="project" value="InterPro"/>
</dbReference>
<dbReference type="PROSITE" id="PS50280">
    <property type="entry name" value="SET"/>
    <property type="match status" value="1"/>
</dbReference>
<keyword evidence="3" id="KW-0808">Transferase</keyword>
<dbReference type="Gene3D" id="3.90.1420.10">
    <property type="entry name" value="Rubisco LSMT, substrate-binding domain"/>
    <property type="match status" value="1"/>
</dbReference>
<evidence type="ECO:0000256" key="4">
    <source>
        <dbReference type="ARBA" id="ARBA00022691"/>
    </source>
</evidence>
<organism evidence="8 9">
    <name type="scientific">Phascolomyces articulosus</name>
    <dbReference type="NCBI Taxonomy" id="60185"/>
    <lineage>
        <taxon>Eukaryota</taxon>
        <taxon>Fungi</taxon>
        <taxon>Fungi incertae sedis</taxon>
        <taxon>Mucoromycota</taxon>
        <taxon>Mucoromycotina</taxon>
        <taxon>Mucoromycetes</taxon>
        <taxon>Mucorales</taxon>
        <taxon>Lichtheimiaceae</taxon>
        <taxon>Phascolomyces</taxon>
    </lineage>
</organism>
<evidence type="ECO:0000256" key="2">
    <source>
        <dbReference type="ARBA" id="ARBA00022603"/>
    </source>
</evidence>
<dbReference type="InterPro" id="IPR046341">
    <property type="entry name" value="SET_dom_sf"/>
</dbReference>
<evidence type="ECO:0000313" key="8">
    <source>
        <dbReference type="EMBL" id="KAI9259641.1"/>
    </source>
</evidence>
<keyword evidence="9" id="KW-1185">Reference proteome</keyword>
<comment type="caution">
    <text evidence="8">The sequence shown here is derived from an EMBL/GenBank/DDBJ whole genome shotgun (WGS) entry which is preliminary data.</text>
</comment>
<name>A0AAD5JYD2_9FUNG</name>
<dbReference type="InterPro" id="IPR036464">
    <property type="entry name" value="Rubisco_LSMT_subst-bd_sf"/>
</dbReference>
<dbReference type="InterPro" id="IPR044430">
    <property type="entry name" value="SETD6_SET"/>
</dbReference>
<reference evidence="8" key="1">
    <citation type="journal article" date="2022" name="IScience">
        <title>Evolution of zygomycete secretomes and the origins of terrestrial fungal ecologies.</title>
        <authorList>
            <person name="Chang Y."/>
            <person name="Wang Y."/>
            <person name="Mondo S."/>
            <person name="Ahrendt S."/>
            <person name="Andreopoulos W."/>
            <person name="Barry K."/>
            <person name="Beard J."/>
            <person name="Benny G.L."/>
            <person name="Blankenship S."/>
            <person name="Bonito G."/>
            <person name="Cuomo C."/>
            <person name="Desiro A."/>
            <person name="Gervers K.A."/>
            <person name="Hundley H."/>
            <person name="Kuo A."/>
            <person name="LaButti K."/>
            <person name="Lang B.F."/>
            <person name="Lipzen A."/>
            <person name="O'Donnell K."/>
            <person name="Pangilinan J."/>
            <person name="Reynolds N."/>
            <person name="Sandor L."/>
            <person name="Smith M.E."/>
            <person name="Tsang A."/>
            <person name="Grigoriev I.V."/>
            <person name="Stajich J.E."/>
            <person name="Spatafora J.W."/>
        </authorList>
    </citation>
    <scope>NUCLEOTIDE SEQUENCE</scope>
    <source>
        <strain evidence="8">RSA 2281</strain>
    </source>
</reference>
<evidence type="ECO:0000313" key="9">
    <source>
        <dbReference type="Proteomes" id="UP001209540"/>
    </source>
</evidence>
<keyword evidence="4" id="KW-0949">S-adenosyl-L-methionine</keyword>
<evidence type="ECO:0000256" key="6">
    <source>
        <dbReference type="SAM" id="MobiDB-lite"/>
    </source>
</evidence>
<gene>
    <name evidence="8" type="ORF">BDA99DRAFT_440228</name>
</gene>
<evidence type="ECO:0000256" key="3">
    <source>
        <dbReference type="ARBA" id="ARBA00022679"/>
    </source>
</evidence>
<proteinExistence type="predicted"/>
<dbReference type="PANTHER" id="PTHR13271">
    <property type="entry name" value="UNCHARACTERIZED PUTATIVE METHYLTRANSFERASE"/>
    <property type="match status" value="1"/>
</dbReference>
<feature type="region of interest" description="Disordered" evidence="6">
    <location>
        <begin position="190"/>
        <end position="210"/>
    </location>
</feature>
<dbReference type="GO" id="GO:0005634">
    <property type="term" value="C:nucleus"/>
    <property type="evidence" value="ECO:0007669"/>
    <property type="project" value="UniProtKB-SubCell"/>
</dbReference>
<dbReference type="CDD" id="cd19178">
    <property type="entry name" value="SET_SETD6"/>
    <property type="match status" value="1"/>
</dbReference>